<name>A0ABR2YYS9_9CHLO</name>
<dbReference type="EMBL" id="JALJOT010000003">
    <property type="protein sequence ID" value="KAK9916812.1"/>
    <property type="molecule type" value="Genomic_DNA"/>
</dbReference>
<comment type="caution">
    <text evidence="1">The sequence shown here is derived from an EMBL/GenBank/DDBJ whole genome shotgun (WGS) entry which is preliminary data.</text>
</comment>
<protein>
    <submittedName>
        <fullName evidence="1">Uncharacterized protein</fullName>
    </submittedName>
</protein>
<gene>
    <name evidence="1" type="ORF">WJX75_007324</name>
</gene>
<evidence type="ECO:0000313" key="1">
    <source>
        <dbReference type="EMBL" id="KAK9916812.1"/>
    </source>
</evidence>
<keyword evidence="2" id="KW-1185">Reference proteome</keyword>
<reference evidence="1 2" key="1">
    <citation type="journal article" date="2024" name="Nat. Commun.">
        <title>Phylogenomics reveals the evolutionary origins of lichenization in chlorophyte algae.</title>
        <authorList>
            <person name="Puginier C."/>
            <person name="Libourel C."/>
            <person name="Otte J."/>
            <person name="Skaloud P."/>
            <person name="Haon M."/>
            <person name="Grisel S."/>
            <person name="Petersen M."/>
            <person name="Berrin J.G."/>
            <person name="Delaux P.M."/>
            <person name="Dal Grande F."/>
            <person name="Keller J."/>
        </authorList>
    </citation>
    <scope>NUCLEOTIDE SEQUENCE [LARGE SCALE GENOMIC DNA]</scope>
    <source>
        <strain evidence="1 2">SAG 216-7</strain>
    </source>
</reference>
<accession>A0ABR2YYS9</accession>
<sequence length="121" mass="13585">MPSCTSKKLRFIQLQGPCESQDGVRNAAEDHESLAFLRLTHVAHVGLTCCRLSNVRRKQDAEGWGWRAIVPAPWRPLRLLAPNVLGALRLPRSVRARQCVESRAPRPFLPSVRGGVLQWLV</sequence>
<dbReference type="Proteomes" id="UP001491310">
    <property type="component" value="Unassembled WGS sequence"/>
</dbReference>
<proteinExistence type="predicted"/>
<evidence type="ECO:0000313" key="2">
    <source>
        <dbReference type="Proteomes" id="UP001491310"/>
    </source>
</evidence>
<organism evidence="1 2">
    <name type="scientific">Coccomyxa subellipsoidea</name>
    <dbReference type="NCBI Taxonomy" id="248742"/>
    <lineage>
        <taxon>Eukaryota</taxon>
        <taxon>Viridiplantae</taxon>
        <taxon>Chlorophyta</taxon>
        <taxon>core chlorophytes</taxon>
        <taxon>Trebouxiophyceae</taxon>
        <taxon>Trebouxiophyceae incertae sedis</taxon>
        <taxon>Coccomyxaceae</taxon>
        <taxon>Coccomyxa</taxon>
    </lineage>
</organism>